<dbReference type="Gene3D" id="3.40.1190.10">
    <property type="entry name" value="Mur-like, catalytic domain"/>
    <property type="match status" value="1"/>
</dbReference>
<evidence type="ECO:0000256" key="6">
    <source>
        <dbReference type="ARBA" id="ARBA00022741"/>
    </source>
</evidence>
<keyword evidence="9" id="KW-0961">Cell wall biogenesis/degradation</keyword>
<dbReference type="AlphaFoldDB" id="A0A1I5N3H9"/>
<dbReference type="GO" id="GO:0008764">
    <property type="term" value="F:UDP-N-acetylmuramoylalanine-D-glutamate ligase activity"/>
    <property type="evidence" value="ECO:0007669"/>
    <property type="project" value="UniProtKB-UniRule"/>
</dbReference>
<keyword evidence="5 9" id="KW-0132">Cell division</keyword>
<dbReference type="PANTHER" id="PTHR43692:SF1">
    <property type="entry name" value="UDP-N-ACETYLMURAMOYLALANINE--D-GLUTAMATE LIGASE"/>
    <property type="match status" value="1"/>
</dbReference>
<dbReference type="PROSITE" id="PS01011">
    <property type="entry name" value="FOLYLPOLYGLU_SYNT_1"/>
    <property type="match status" value="1"/>
</dbReference>
<keyword evidence="8 9" id="KW-0131">Cell cycle</keyword>
<dbReference type="EMBL" id="FOXB01000008">
    <property type="protein sequence ID" value="SFP16284.1"/>
    <property type="molecule type" value="Genomic_DNA"/>
</dbReference>
<keyword evidence="9" id="KW-0133">Cell shape</keyword>
<name>A0A1I5N3H9_9BACT</name>
<dbReference type="GO" id="GO:0071555">
    <property type="term" value="P:cell wall organization"/>
    <property type="evidence" value="ECO:0007669"/>
    <property type="project" value="UniProtKB-KW"/>
</dbReference>
<comment type="pathway">
    <text evidence="2 9">Cell wall biogenesis; peptidoglycan biosynthesis.</text>
</comment>
<keyword evidence="6 9" id="KW-0547">Nucleotide-binding</keyword>
<dbReference type="STRING" id="223786.SAMN05216234_10836"/>
<dbReference type="EC" id="6.3.2.9" evidence="9"/>
<evidence type="ECO:0000313" key="11">
    <source>
        <dbReference type="EMBL" id="SFP16284.1"/>
    </source>
</evidence>
<proteinExistence type="inferred from homology"/>
<keyword evidence="7 9" id="KW-0067">ATP-binding</keyword>
<dbReference type="NCBIfam" id="TIGR01087">
    <property type="entry name" value="murD"/>
    <property type="match status" value="1"/>
</dbReference>
<dbReference type="InterPro" id="IPR018109">
    <property type="entry name" value="Folylpolyglutamate_synth_CS"/>
</dbReference>
<comment type="similarity">
    <text evidence="9">Belongs to the MurCDEF family.</text>
</comment>
<dbReference type="RefSeq" id="WP_092911515.1">
    <property type="nucleotide sequence ID" value="NZ_CP136592.1"/>
</dbReference>
<evidence type="ECO:0000256" key="9">
    <source>
        <dbReference type="HAMAP-Rule" id="MF_00639"/>
    </source>
</evidence>
<dbReference type="GO" id="GO:0005524">
    <property type="term" value="F:ATP binding"/>
    <property type="evidence" value="ECO:0007669"/>
    <property type="project" value="UniProtKB-UniRule"/>
</dbReference>
<evidence type="ECO:0000256" key="7">
    <source>
        <dbReference type="ARBA" id="ARBA00022840"/>
    </source>
</evidence>
<evidence type="ECO:0000256" key="2">
    <source>
        <dbReference type="ARBA" id="ARBA00004752"/>
    </source>
</evidence>
<keyword evidence="9" id="KW-0573">Peptidoglycan synthesis</keyword>
<reference evidence="11 12" key="1">
    <citation type="submission" date="2016-10" db="EMBL/GenBank/DDBJ databases">
        <authorList>
            <person name="de Groot N.N."/>
        </authorList>
    </citation>
    <scope>NUCLEOTIDE SEQUENCE [LARGE SCALE GENOMIC DNA]</scope>
    <source>
        <strain evidence="11 12">EP1-55-1</strain>
    </source>
</reference>
<dbReference type="PANTHER" id="PTHR43692">
    <property type="entry name" value="UDP-N-ACETYLMURAMOYLALANINE--D-GLUTAMATE LIGASE"/>
    <property type="match status" value="1"/>
</dbReference>
<dbReference type="GO" id="GO:0004326">
    <property type="term" value="F:tetrahydrofolylpolyglutamate synthase activity"/>
    <property type="evidence" value="ECO:0007669"/>
    <property type="project" value="InterPro"/>
</dbReference>
<feature type="binding site" evidence="9">
    <location>
        <begin position="109"/>
        <end position="115"/>
    </location>
    <ligand>
        <name>ATP</name>
        <dbReference type="ChEBI" id="CHEBI:30616"/>
    </ligand>
</feature>
<comment type="subcellular location">
    <subcellularLocation>
        <location evidence="1 9">Cytoplasm</location>
    </subcellularLocation>
</comment>
<dbReference type="Proteomes" id="UP000199227">
    <property type="component" value="Unassembled WGS sequence"/>
</dbReference>
<comment type="catalytic activity">
    <reaction evidence="9">
        <text>UDP-N-acetyl-alpha-D-muramoyl-L-alanine + D-glutamate + ATP = UDP-N-acetyl-alpha-D-muramoyl-L-alanyl-D-glutamate + ADP + phosphate + H(+)</text>
        <dbReference type="Rhea" id="RHEA:16429"/>
        <dbReference type="ChEBI" id="CHEBI:15378"/>
        <dbReference type="ChEBI" id="CHEBI:29986"/>
        <dbReference type="ChEBI" id="CHEBI:30616"/>
        <dbReference type="ChEBI" id="CHEBI:43474"/>
        <dbReference type="ChEBI" id="CHEBI:83898"/>
        <dbReference type="ChEBI" id="CHEBI:83900"/>
        <dbReference type="ChEBI" id="CHEBI:456216"/>
        <dbReference type="EC" id="6.3.2.9"/>
    </reaction>
</comment>
<dbReference type="UniPathway" id="UPA00219"/>
<accession>A0A1I5N3H9</accession>
<dbReference type="Gene3D" id="3.90.190.20">
    <property type="entry name" value="Mur ligase, C-terminal domain"/>
    <property type="match status" value="1"/>
</dbReference>
<dbReference type="SUPFAM" id="SSF53244">
    <property type="entry name" value="MurD-like peptide ligases, peptide-binding domain"/>
    <property type="match status" value="1"/>
</dbReference>
<dbReference type="InterPro" id="IPR036615">
    <property type="entry name" value="Mur_ligase_C_dom_sf"/>
</dbReference>
<evidence type="ECO:0000256" key="5">
    <source>
        <dbReference type="ARBA" id="ARBA00022618"/>
    </source>
</evidence>
<evidence type="ECO:0000313" key="12">
    <source>
        <dbReference type="Proteomes" id="UP000199227"/>
    </source>
</evidence>
<sequence length="414" mass="45997">MNRLTLFGYAKTTKAIAKRFGPATFFDDKITVPHKDDEGNTLLPPSLFDPEKSKLEIPSPGFPPTHPLIKKSKNLISEYDLFLSDIAKTVIQHPTSNIQHLPFTIWISGTNGKTTTTQMVTHLLKERGAISGGNIGVPLAEMGANSPIWVLETSSFTLHYTKYAKPDLYLLLPITPDHLAWHGSKENYIADKLSPLKNMQEGEAVMLPKEFANSHTNGFKIPYNSYSDLSDYFGIDVKRVNFEGAFLLDAVLALGVSKILFDEIDYDKINSFKLDPHRQEKIVDNQGRLWVNDSKATNIDATIQALLPFKDKKILLILGGDDKGVDLTPLFCALKAYNITIFAIGKNSEKIAELSNKYSIECNIEKTVDNAVAAINRVLDLNSVAILSPAAASLDQFSSYAERGNIFKELIRSF</sequence>
<keyword evidence="4 9" id="KW-0436">Ligase</keyword>
<dbReference type="GO" id="GO:0009252">
    <property type="term" value="P:peptidoglycan biosynthetic process"/>
    <property type="evidence" value="ECO:0007669"/>
    <property type="project" value="UniProtKB-UniRule"/>
</dbReference>
<evidence type="ECO:0000256" key="8">
    <source>
        <dbReference type="ARBA" id="ARBA00023306"/>
    </source>
</evidence>
<dbReference type="GO" id="GO:0008360">
    <property type="term" value="P:regulation of cell shape"/>
    <property type="evidence" value="ECO:0007669"/>
    <property type="project" value="UniProtKB-KW"/>
</dbReference>
<dbReference type="SUPFAM" id="SSF53623">
    <property type="entry name" value="MurD-like peptide ligases, catalytic domain"/>
    <property type="match status" value="1"/>
</dbReference>
<evidence type="ECO:0000259" key="10">
    <source>
        <dbReference type="Pfam" id="PF08245"/>
    </source>
</evidence>
<dbReference type="OrthoDB" id="9809796at2"/>
<organism evidence="11 12">
    <name type="scientific">Hydrogenimonas thermophila</name>
    <dbReference type="NCBI Taxonomy" id="223786"/>
    <lineage>
        <taxon>Bacteria</taxon>
        <taxon>Pseudomonadati</taxon>
        <taxon>Campylobacterota</taxon>
        <taxon>Epsilonproteobacteria</taxon>
        <taxon>Campylobacterales</taxon>
        <taxon>Hydrogenimonadaceae</taxon>
        <taxon>Hydrogenimonas</taxon>
    </lineage>
</organism>
<dbReference type="HAMAP" id="MF_00639">
    <property type="entry name" value="MurD"/>
    <property type="match status" value="1"/>
</dbReference>
<dbReference type="GO" id="GO:0005737">
    <property type="term" value="C:cytoplasm"/>
    <property type="evidence" value="ECO:0007669"/>
    <property type="project" value="UniProtKB-SubCell"/>
</dbReference>
<protein>
    <recommendedName>
        <fullName evidence="9">UDP-N-acetylmuramoylalanine--D-glutamate ligase</fullName>
        <ecNumber evidence="9">6.3.2.9</ecNumber>
    </recommendedName>
    <alternativeName>
        <fullName evidence="9">D-glutamic acid-adding enzyme</fullName>
    </alternativeName>
    <alternativeName>
        <fullName evidence="9">UDP-N-acetylmuramoyl-L-alanyl-D-glutamate synthetase</fullName>
    </alternativeName>
</protein>
<comment type="function">
    <text evidence="9">Cell wall formation. Catalyzes the addition of glutamate to the nucleotide precursor UDP-N-acetylmuramoyl-L-alanine (UMA).</text>
</comment>
<dbReference type="Pfam" id="PF08245">
    <property type="entry name" value="Mur_ligase_M"/>
    <property type="match status" value="1"/>
</dbReference>
<evidence type="ECO:0000256" key="4">
    <source>
        <dbReference type="ARBA" id="ARBA00022598"/>
    </source>
</evidence>
<evidence type="ECO:0000256" key="1">
    <source>
        <dbReference type="ARBA" id="ARBA00004496"/>
    </source>
</evidence>
<gene>
    <name evidence="9" type="primary">murD</name>
    <name evidence="11" type="ORF">SAMN05216234_10836</name>
</gene>
<dbReference type="GO" id="GO:0051301">
    <property type="term" value="P:cell division"/>
    <property type="evidence" value="ECO:0007669"/>
    <property type="project" value="UniProtKB-KW"/>
</dbReference>
<dbReference type="InterPro" id="IPR036565">
    <property type="entry name" value="Mur-like_cat_sf"/>
</dbReference>
<evidence type="ECO:0000256" key="3">
    <source>
        <dbReference type="ARBA" id="ARBA00022490"/>
    </source>
</evidence>
<feature type="domain" description="Mur ligase central" evidence="10">
    <location>
        <begin position="107"/>
        <end position="207"/>
    </location>
</feature>
<dbReference type="InterPro" id="IPR005762">
    <property type="entry name" value="MurD"/>
</dbReference>
<keyword evidence="12" id="KW-1185">Reference proteome</keyword>
<keyword evidence="3 9" id="KW-0963">Cytoplasm</keyword>
<dbReference type="InterPro" id="IPR013221">
    <property type="entry name" value="Mur_ligase_cen"/>
</dbReference>